<accession>A0A022PT87</accession>
<sequence length="320" mass="35364">MHGFKPSTLKYLRAESFSEKAKFSGTKFSISEIIKFDPDSSDGPLYVTMEKVMDAVSGAREILISVPFLLYNCTGFSLALSTSVNEMKEHNCVIPSCYNLDELNVNACLFSPDPHLYSGEVMVKLSRYLPSVMENFPKLSWSTPFSLVPSTGSTSVLVPQPSIASGYVLSVSATTASFSGRTKMITFQPRYVIANACSKNLCYKQKGTDFPFVLGAGKHSHIRWMDTTRELLLSVRFDEPGWEWSGCFLPEQLGDTQVKARNYLTTALSMMCVEVRSADISVGEEKIVGSTSGNSGTNLILLSDDETGFMPYRIDNNSRE</sequence>
<protein>
    <recommendedName>
        <fullName evidence="1">Vacuolar protein sorting-associated protein 13 VPS13 adaptor binding domain-containing protein</fullName>
    </recommendedName>
</protein>
<proteinExistence type="predicted"/>
<organism evidence="2 3">
    <name type="scientific">Erythranthe guttata</name>
    <name type="common">Yellow monkey flower</name>
    <name type="synonym">Mimulus guttatus</name>
    <dbReference type="NCBI Taxonomy" id="4155"/>
    <lineage>
        <taxon>Eukaryota</taxon>
        <taxon>Viridiplantae</taxon>
        <taxon>Streptophyta</taxon>
        <taxon>Embryophyta</taxon>
        <taxon>Tracheophyta</taxon>
        <taxon>Spermatophyta</taxon>
        <taxon>Magnoliopsida</taxon>
        <taxon>eudicotyledons</taxon>
        <taxon>Gunneridae</taxon>
        <taxon>Pentapetalae</taxon>
        <taxon>asterids</taxon>
        <taxon>lamiids</taxon>
        <taxon>Lamiales</taxon>
        <taxon>Phrymaceae</taxon>
        <taxon>Erythranthe</taxon>
    </lineage>
</organism>
<reference evidence="2 3" key="1">
    <citation type="journal article" date="2013" name="Proc. Natl. Acad. Sci. U.S.A.">
        <title>Fine-scale variation in meiotic recombination in Mimulus inferred from population shotgun sequencing.</title>
        <authorList>
            <person name="Hellsten U."/>
            <person name="Wright K.M."/>
            <person name="Jenkins J."/>
            <person name="Shu S."/>
            <person name="Yuan Y."/>
            <person name="Wessler S.R."/>
            <person name="Schmutz J."/>
            <person name="Willis J.H."/>
            <person name="Rokhsar D.S."/>
        </authorList>
    </citation>
    <scope>NUCLEOTIDE SEQUENCE [LARGE SCALE GENOMIC DNA]</scope>
    <source>
        <strain evidence="3">cv. DUN x IM62</strain>
    </source>
</reference>
<dbReference type="EMBL" id="KI632342">
    <property type="protein sequence ID" value="EYU18028.1"/>
    <property type="molecule type" value="Genomic_DNA"/>
</dbReference>
<dbReference type="AlphaFoldDB" id="A0A022PT87"/>
<feature type="non-terminal residue" evidence="2">
    <location>
        <position position="320"/>
    </location>
</feature>
<evidence type="ECO:0000313" key="2">
    <source>
        <dbReference type="EMBL" id="EYU18028.1"/>
    </source>
</evidence>
<dbReference type="InterPro" id="IPR026847">
    <property type="entry name" value="VPS13"/>
</dbReference>
<dbReference type="Proteomes" id="UP000030748">
    <property type="component" value="Unassembled WGS sequence"/>
</dbReference>
<evidence type="ECO:0000259" key="1">
    <source>
        <dbReference type="Pfam" id="PF25036"/>
    </source>
</evidence>
<dbReference type="PANTHER" id="PTHR16166">
    <property type="entry name" value="VACUOLAR PROTEIN SORTING-ASSOCIATED PROTEIN VPS13"/>
    <property type="match status" value="1"/>
</dbReference>
<dbReference type="STRING" id="4155.A0A022PT87"/>
<keyword evidence="3" id="KW-1185">Reference proteome</keyword>
<dbReference type="PANTHER" id="PTHR16166:SF143">
    <property type="entry name" value="PROTEIN SORTING-ASSOCIATED PROTEIN, PUTATIVE (DUF1162)-RELATED"/>
    <property type="match status" value="1"/>
</dbReference>
<name>A0A022PT87_ERYGU</name>
<gene>
    <name evidence="2" type="ORF">MIMGU_mgv1a0005351mg</name>
</gene>
<evidence type="ECO:0000313" key="3">
    <source>
        <dbReference type="Proteomes" id="UP000030748"/>
    </source>
</evidence>
<feature type="domain" description="Vacuolar protein sorting-associated protein 13 VPS13 adaptor binding" evidence="1">
    <location>
        <begin position="57"/>
        <end position="278"/>
    </location>
</feature>
<dbReference type="InterPro" id="IPR009543">
    <property type="entry name" value="VPS13_VAB"/>
</dbReference>
<dbReference type="Pfam" id="PF25036">
    <property type="entry name" value="VPS13_VAB"/>
    <property type="match status" value="1"/>
</dbReference>